<reference evidence="1" key="2">
    <citation type="journal article" date="2015" name="Data Brief">
        <title>Shoot transcriptome of the giant reed, Arundo donax.</title>
        <authorList>
            <person name="Barrero R.A."/>
            <person name="Guerrero F.D."/>
            <person name="Moolhuijzen P."/>
            <person name="Goolsby J.A."/>
            <person name="Tidwell J."/>
            <person name="Bellgard S.E."/>
            <person name="Bellgard M.I."/>
        </authorList>
    </citation>
    <scope>NUCLEOTIDE SEQUENCE</scope>
    <source>
        <tissue evidence="1">Shoot tissue taken approximately 20 cm above the soil surface</tissue>
    </source>
</reference>
<proteinExistence type="predicted"/>
<reference evidence="1" key="1">
    <citation type="submission" date="2014-09" db="EMBL/GenBank/DDBJ databases">
        <authorList>
            <person name="Magalhaes I.L.F."/>
            <person name="Oliveira U."/>
            <person name="Santos F.R."/>
            <person name="Vidigal T.H.D.A."/>
            <person name="Brescovit A.D."/>
            <person name="Santos A.J."/>
        </authorList>
    </citation>
    <scope>NUCLEOTIDE SEQUENCE</scope>
    <source>
        <tissue evidence="1">Shoot tissue taken approximately 20 cm above the soil surface</tissue>
    </source>
</reference>
<dbReference type="EMBL" id="GBRH01272071">
    <property type="protein sequence ID" value="JAD25824.1"/>
    <property type="molecule type" value="Transcribed_RNA"/>
</dbReference>
<evidence type="ECO:0000313" key="1">
    <source>
        <dbReference type="EMBL" id="JAD25824.1"/>
    </source>
</evidence>
<organism evidence="1">
    <name type="scientific">Arundo donax</name>
    <name type="common">Giant reed</name>
    <name type="synonym">Donax arundinaceus</name>
    <dbReference type="NCBI Taxonomy" id="35708"/>
    <lineage>
        <taxon>Eukaryota</taxon>
        <taxon>Viridiplantae</taxon>
        <taxon>Streptophyta</taxon>
        <taxon>Embryophyta</taxon>
        <taxon>Tracheophyta</taxon>
        <taxon>Spermatophyta</taxon>
        <taxon>Magnoliopsida</taxon>
        <taxon>Liliopsida</taxon>
        <taxon>Poales</taxon>
        <taxon>Poaceae</taxon>
        <taxon>PACMAD clade</taxon>
        <taxon>Arundinoideae</taxon>
        <taxon>Arundineae</taxon>
        <taxon>Arundo</taxon>
    </lineage>
</organism>
<sequence length="10" mass="1269">MINDYKICRI</sequence>
<name>A0A0A8YH92_ARUDO</name>
<protein>
    <submittedName>
        <fullName evidence="1">Uncharacterized protein</fullName>
    </submittedName>
</protein>
<accession>A0A0A8YH92</accession>